<keyword evidence="4" id="KW-1185">Reference proteome</keyword>
<feature type="compositionally biased region" description="Basic and acidic residues" evidence="1">
    <location>
        <begin position="107"/>
        <end position="118"/>
    </location>
</feature>
<dbReference type="OrthoDB" id="3242468at2759"/>
<comment type="caution">
    <text evidence="3">The sequence shown here is derived from an EMBL/GenBank/DDBJ whole genome shotgun (WGS) entry which is preliminary data.</text>
</comment>
<feature type="compositionally biased region" description="Basic and acidic residues" evidence="1">
    <location>
        <begin position="59"/>
        <end position="73"/>
    </location>
</feature>
<dbReference type="AlphaFoldDB" id="A0A9Q5I2S6"/>
<feature type="compositionally biased region" description="Polar residues" evidence="1">
    <location>
        <begin position="144"/>
        <end position="156"/>
    </location>
</feature>
<dbReference type="Pfam" id="PF20415">
    <property type="entry name" value="DUF6699"/>
    <property type="match status" value="1"/>
</dbReference>
<sequence>MLATSRRIVADPYASDGAAAMMARQRSRSLAGPVAVPLGSAYSEPRVSRPPHRRSASTHHRDPVYEREREMALRSRSRAGSVGRHHPDFASVVPANIAFVSSSGSSSDHRSRGREQSRSRVSSSSSHHHRDQSTHSLTRPNAARRTTWQGQPSGQTFQPQLKIHRQLAYSRSNNGSPPILYDVTRAPSHDNILAPPPTSFIASLTRRPPQPVPAHTLALPATRPFVPSLSLYLPGPDSGMSIQCPRDWKINAVSMSATDPQHTALTNLDVLQAVYLSLREPVSRFEWEALGTGSSAQRRVAEAYSRRCEMTGSKREWDSGIRRVDYLCGRTLLCGIECRPDGICELVFTKPAAA</sequence>
<feature type="region of interest" description="Disordered" evidence="1">
    <location>
        <begin position="101"/>
        <end position="156"/>
    </location>
</feature>
<gene>
    <name evidence="3" type="ORF">A7U60_g2294</name>
</gene>
<feature type="domain" description="DUF6699" evidence="2">
    <location>
        <begin position="180"/>
        <end position="342"/>
    </location>
</feature>
<feature type="compositionally biased region" description="Basic residues" evidence="1">
    <location>
        <begin position="49"/>
        <end position="58"/>
    </location>
</feature>
<proteinExistence type="predicted"/>
<evidence type="ECO:0000259" key="2">
    <source>
        <dbReference type="Pfam" id="PF20415"/>
    </source>
</evidence>
<evidence type="ECO:0000313" key="3">
    <source>
        <dbReference type="EMBL" id="OCB90501.1"/>
    </source>
</evidence>
<evidence type="ECO:0000256" key="1">
    <source>
        <dbReference type="SAM" id="MobiDB-lite"/>
    </source>
</evidence>
<dbReference type="InterPro" id="IPR046522">
    <property type="entry name" value="DUF6699"/>
</dbReference>
<dbReference type="Proteomes" id="UP000757232">
    <property type="component" value="Unassembled WGS sequence"/>
</dbReference>
<name>A0A9Q5I2S6_SANBA</name>
<organism evidence="3 4">
    <name type="scientific">Sanghuangporus baumii</name>
    <name type="common">Phellinus baumii</name>
    <dbReference type="NCBI Taxonomy" id="108892"/>
    <lineage>
        <taxon>Eukaryota</taxon>
        <taxon>Fungi</taxon>
        <taxon>Dikarya</taxon>
        <taxon>Basidiomycota</taxon>
        <taxon>Agaricomycotina</taxon>
        <taxon>Agaricomycetes</taxon>
        <taxon>Hymenochaetales</taxon>
        <taxon>Hymenochaetaceae</taxon>
        <taxon>Sanghuangporus</taxon>
    </lineage>
</organism>
<accession>A0A9Q5I2S6</accession>
<feature type="region of interest" description="Disordered" evidence="1">
    <location>
        <begin position="40"/>
        <end position="88"/>
    </location>
</feature>
<protein>
    <recommendedName>
        <fullName evidence="2">DUF6699 domain-containing protein</fullName>
    </recommendedName>
</protein>
<reference evidence="3" key="1">
    <citation type="submission" date="2016-06" db="EMBL/GenBank/DDBJ databases">
        <title>Draft Genome sequence of the fungus Inonotus baumii.</title>
        <authorList>
            <person name="Zhu H."/>
            <person name="Lin W."/>
        </authorList>
    </citation>
    <scope>NUCLEOTIDE SEQUENCE</scope>
    <source>
        <strain evidence="3">821</strain>
    </source>
</reference>
<evidence type="ECO:0000313" key="4">
    <source>
        <dbReference type="Proteomes" id="UP000757232"/>
    </source>
</evidence>
<dbReference type="EMBL" id="LNZH02000128">
    <property type="protein sequence ID" value="OCB90501.1"/>
    <property type="molecule type" value="Genomic_DNA"/>
</dbReference>